<name>A0ABD0TWX0_DENTH</name>
<dbReference type="Proteomes" id="UP001552299">
    <property type="component" value="Unassembled WGS sequence"/>
</dbReference>
<accession>A0ABD0TWX0</accession>
<evidence type="ECO:0000313" key="3">
    <source>
        <dbReference type="EMBL" id="KAL0904211.1"/>
    </source>
</evidence>
<keyword evidence="2" id="KW-1133">Transmembrane helix</keyword>
<dbReference type="EMBL" id="JANQDX010000019">
    <property type="protein sequence ID" value="KAL0904211.1"/>
    <property type="molecule type" value="Genomic_DNA"/>
</dbReference>
<keyword evidence="2" id="KW-0812">Transmembrane</keyword>
<evidence type="ECO:0000313" key="4">
    <source>
        <dbReference type="Proteomes" id="UP001552299"/>
    </source>
</evidence>
<feature type="coiled-coil region" evidence="1">
    <location>
        <begin position="84"/>
        <end position="111"/>
    </location>
</feature>
<feature type="transmembrane region" description="Helical" evidence="2">
    <location>
        <begin position="289"/>
        <end position="307"/>
    </location>
</feature>
<organism evidence="3 4">
    <name type="scientific">Dendrobium thyrsiflorum</name>
    <name type="common">Pinecone-like raceme dendrobium</name>
    <name type="synonym">Orchid</name>
    <dbReference type="NCBI Taxonomy" id="117978"/>
    <lineage>
        <taxon>Eukaryota</taxon>
        <taxon>Viridiplantae</taxon>
        <taxon>Streptophyta</taxon>
        <taxon>Embryophyta</taxon>
        <taxon>Tracheophyta</taxon>
        <taxon>Spermatophyta</taxon>
        <taxon>Magnoliopsida</taxon>
        <taxon>Liliopsida</taxon>
        <taxon>Asparagales</taxon>
        <taxon>Orchidaceae</taxon>
        <taxon>Epidendroideae</taxon>
        <taxon>Malaxideae</taxon>
        <taxon>Dendrobiinae</taxon>
        <taxon>Dendrobium</taxon>
    </lineage>
</organism>
<reference evidence="3 4" key="1">
    <citation type="journal article" date="2024" name="Plant Biotechnol. J.">
        <title>Dendrobium thyrsiflorum genome and its molecular insights into genes involved in important horticultural traits.</title>
        <authorList>
            <person name="Chen B."/>
            <person name="Wang J.Y."/>
            <person name="Zheng P.J."/>
            <person name="Li K.L."/>
            <person name="Liang Y.M."/>
            <person name="Chen X.F."/>
            <person name="Zhang C."/>
            <person name="Zhao X."/>
            <person name="He X."/>
            <person name="Zhang G.Q."/>
            <person name="Liu Z.J."/>
            <person name="Xu Q."/>
        </authorList>
    </citation>
    <scope>NUCLEOTIDE SEQUENCE [LARGE SCALE GENOMIC DNA]</scope>
    <source>
        <strain evidence="3">GZMU011</strain>
    </source>
</reference>
<evidence type="ECO:0000256" key="1">
    <source>
        <dbReference type="SAM" id="Coils"/>
    </source>
</evidence>
<keyword evidence="4" id="KW-1185">Reference proteome</keyword>
<keyword evidence="2" id="KW-0472">Membrane</keyword>
<comment type="caution">
    <text evidence="3">The sequence shown here is derived from an EMBL/GenBank/DDBJ whole genome shotgun (WGS) entry which is preliminary data.</text>
</comment>
<sequence>MKVHLFGSYWHVAPSTKVSEEMKEEICASMKKGHIWKKKKKSGNKVLIVDSGSYYGNGSNYKDCSPPMPQISTRGTDQYMIKVKNDKNNGIRTLKEELNTTKKNIEETKRIWPQIKVIIILLKHKIRSKMKDKKKFSLKALMSEYRMCYSYMHLFSGDQMTCQTNGETDDRDVPKKIGTLTRGIDGGREEFKSFGNSLQSWDHLPNDDHAWPILKSTTALSSTINEGRTSCIHRSLTCSLATTTANDYVDRIIYQLTLSIEEHIRPGRWIIVGRPPTPHPPATTPPTKVFGFIFLVAISILVWFFFLR</sequence>
<gene>
    <name evidence="3" type="ORF">M5K25_026290</name>
</gene>
<dbReference type="AlphaFoldDB" id="A0ABD0TWX0"/>
<evidence type="ECO:0000256" key="2">
    <source>
        <dbReference type="SAM" id="Phobius"/>
    </source>
</evidence>
<protein>
    <submittedName>
        <fullName evidence="3">Uncharacterized protein</fullName>
    </submittedName>
</protein>
<proteinExistence type="predicted"/>
<keyword evidence="1" id="KW-0175">Coiled coil</keyword>